<dbReference type="RefSeq" id="WP_344986624.1">
    <property type="nucleotide sequence ID" value="NZ_BAAAXV010000001.1"/>
</dbReference>
<sequence>MSVSLSSLKNEYGREWTISDAVSGGWYAVRRVLLPDPNNERRLSNVRCGRTLEELARNLAEERGLEATCLADAPLRSSQQRVS</sequence>
<dbReference type="Proteomes" id="UP001589532">
    <property type="component" value="Unassembled WGS sequence"/>
</dbReference>
<accession>A0ABV5RQ33</accession>
<gene>
    <name evidence="1" type="ORF">ACFFSA_00405</name>
</gene>
<organism evidence="1 2">
    <name type="scientific">Nonomuraea helvata</name>
    <dbReference type="NCBI Taxonomy" id="37484"/>
    <lineage>
        <taxon>Bacteria</taxon>
        <taxon>Bacillati</taxon>
        <taxon>Actinomycetota</taxon>
        <taxon>Actinomycetes</taxon>
        <taxon>Streptosporangiales</taxon>
        <taxon>Streptosporangiaceae</taxon>
        <taxon>Nonomuraea</taxon>
    </lineage>
</organism>
<protein>
    <submittedName>
        <fullName evidence="1">Uncharacterized protein</fullName>
    </submittedName>
</protein>
<proteinExistence type="predicted"/>
<name>A0ABV5RQ33_9ACTN</name>
<keyword evidence="2" id="KW-1185">Reference proteome</keyword>
<evidence type="ECO:0000313" key="1">
    <source>
        <dbReference type="EMBL" id="MFB9621529.1"/>
    </source>
</evidence>
<dbReference type="EMBL" id="JBHMBW010000001">
    <property type="protein sequence ID" value="MFB9621529.1"/>
    <property type="molecule type" value="Genomic_DNA"/>
</dbReference>
<comment type="caution">
    <text evidence="1">The sequence shown here is derived from an EMBL/GenBank/DDBJ whole genome shotgun (WGS) entry which is preliminary data.</text>
</comment>
<evidence type="ECO:0000313" key="2">
    <source>
        <dbReference type="Proteomes" id="UP001589532"/>
    </source>
</evidence>
<reference evidence="1 2" key="1">
    <citation type="submission" date="2024-09" db="EMBL/GenBank/DDBJ databases">
        <authorList>
            <person name="Sun Q."/>
            <person name="Mori K."/>
        </authorList>
    </citation>
    <scope>NUCLEOTIDE SEQUENCE [LARGE SCALE GENOMIC DNA]</scope>
    <source>
        <strain evidence="1 2">JCM 3143</strain>
    </source>
</reference>